<feature type="compositionally biased region" description="Basic and acidic residues" evidence="1">
    <location>
        <begin position="50"/>
        <end position="77"/>
    </location>
</feature>
<dbReference type="RefSeq" id="WP_156560379.1">
    <property type="nucleotide sequence ID" value="NZ_CACRTV010000035.1"/>
</dbReference>
<dbReference type="Pfam" id="PF13472">
    <property type="entry name" value="Lipase_GDSL_2"/>
    <property type="match status" value="1"/>
</dbReference>
<feature type="transmembrane region" description="Helical" evidence="2">
    <location>
        <begin position="6"/>
        <end position="27"/>
    </location>
</feature>
<reference evidence="4" key="1">
    <citation type="submission" date="2019-11" db="EMBL/GenBank/DDBJ databases">
        <authorList>
            <person name="Feng L."/>
        </authorList>
    </citation>
    <scope>NUCLEOTIDE SEQUENCE</scope>
    <source>
        <strain evidence="4">CParaputrificumLFYP93</strain>
    </source>
</reference>
<keyword evidence="2" id="KW-0812">Transmembrane</keyword>
<accession>A0A6N3BHX1</accession>
<dbReference type="GO" id="GO:0004622">
    <property type="term" value="F:phosphatidylcholine lysophospholipase activity"/>
    <property type="evidence" value="ECO:0007669"/>
    <property type="project" value="TreeGrafter"/>
</dbReference>
<evidence type="ECO:0000313" key="4">
    <source>
        <dbReference type="EMBL" id="VYU04320.1"/>
    </source>
</evidence>
<dbReference type="InterPro" id="IPR051532">
    <property type="entry name" value="Ester_Hydrolysis_Enzymes"/>
</dbReference>
<dbReference type="AlphaFoldDB" id="A0A6N3BHX1"/>
<dbReference type="EMBL" id="CACRTV010000035">
    <property type="protein sequence ID" value="VYU04320.1"/>
    <property type="molecule type" value="Genomic_DNA"/>
</dbReference>
<evidence type="ECO:0000256" key="1">
    <source>
        <dbReference type="SAM" id="MobiDB-lite"/>
    </source>
</evidence>
<organism evidence="4">
    <name type="scientific">Clostridium paraputrificum</name>
    <dbReference type="NCBI Taxonomy" id="29363"/>
    <lineage>
        <taxon>Bacteria</taxon>
        <taxon>Bacillati</taxon>
        <taxon>Bacillota</taxon>
        <taxon>Clostridia</taxon>
        <taxon>Eubacteriales</taxon>
        <taxon>Clostridiaceae</taxon>
        <taxon>Clostridium</taxon>
    </lineage>
</organism>
<dbReference type="CDD" id="cd00229">
    <property type="entry name" value="SGNH_hydrolase"/>
    <property type="match status" value="1"/>
</dbReference>
<sequence>MNNSRKGLGIIIVLFIVLIGVLTLGIFKEKKMQKDSESVTSEWVASKDNSTSKEEDKKEEEKPSDEEKKEEQEAPKEEYKGLYSKLKNKADVRMLVLGDGLALSQGRNTTAGIWDKEIANWMTNTYGSKVELVSLARAGATSAVGYEVAANNDISNYDLIIICFGQNDNNKLTNINTFNANYQGIINKVKEKNPEGTILPILPSTLVADNAYRVAIQNISKNNTLNAIDVSNEFANSGVAINQLVGNAGLPNDKGYGLYIKAVTKHIENSMN</sequence>
<keyword evidence="2" id="KW-1133">Transmembrane helix</keyword>
<feature type="domain" description="SGNH hydrolase-type esterase" evidence="3">
    <location>
        <begin position="109"/>
        <end position="256"/>
    </location>
</feature>
<dbReference type="PANTHER" id="PTHR30383">
    <property type="entry name" value="THIOESTERASE 1/PROTEASE 1/LYSOPHOSPHOLIPASE L1"/>
    <property type="match status" value="1"/>
</dbReference>
<evidence type="ECO:0000256" key="2">
    <source>
        <dbReference type="SAM" id="Phobius"/>
    </source>
</evidence>
<protein>
    <recommendedName>
        <fullName evidence="3">SGNH hydrolase-type esterase domain-containing protein</fullName>
    </recommendedName>
</protein>
<feature type="region of interest" description="Disordered" evidence="1">
    <location>
        <begin position="34"/>
        <end position="77"/>
    </location>
</feature>
<keyword evidence="2" id="KW-0472">Membrane</keyword>
<evidence type="ECO:0000259" key="3">
    <source>
        <dbReference type="Pfam" id="PF13472"/>
    </source>
</evidence>
<dbReference type="Gene3D" id="3.40.50.1110">
    <property type="entry name" value="SGNH hydrolase"/>
    <property type="match status" value="1"/>
</dbReference>
<dbReference type="InterPro" id="IPR036514">
    <property type="entry name" value="SGNH_hydro_sf"/>
</dbReference>
<gene>
    <name evidence="4" type="ORF">CPLFYP93_01243</name>
</gene>
<feature type="compositionally biased region" description="Polar residues" evidence="1">
    <location>
        <begin position="38"/>
        <end position="49"/>
    </location>
</feature>
<proteinExistence type="predicted"/>
<dbReference type="InterPro" id="IPR013830">
    <property type="entry name" value="SGNH_hydro"/>
</dbReference>
<dbReference type="PANTHER" id="PTHR30383:SF5">
    <property type="entry name" value="SGNH HYDROLASE-TYPE ESTERASE DOMAIN-CONTAINING PROTEIN"/>
    <property type="match status" value="1"/>
</dbReference>
<name>A0A6N3BHX1_9CLOT</name>
<dbReference type="SUPFAM" id="SSF52266">
    <property type="entry name" value="SGNH hydrolase"/>
    <property type="match status" value="1"/>
</dbReference>